<keyword evidence="3" id="KW-0272">Extracellular matrix</keyword>
<evidence type="ECO:0000256" key="9">
    <source>
        <dbReference type="SAM" id="SignalP"/>
    </source>
</evidence>
<comment type="subcellular location">
    <subcellularLocation>
        <location evidence="1">Secreted</location>
        <location evidence="1">Extracellular space</location>
        <location evidence="1">Extracellular matrix</location>
    </subcellularLocation>
</comment>
<accession>A0A674MJG6</accession>
<feature type="compositionally biased region" description="Polar residues" evidence="8">
    <location>
        <begin position="348"/>
        <end position="367"/>
    </location>
</feature>
<feature type="domain" description="Fibrillar collagen NC1" evidence="10">
    <location>
        <begin position="1154"/>
        <end position="1354"/>
    </location>
</feature>
<dbReference type="Gene3D" id="2.60.120.1000">
    <property type="match status" value="2"/>
</dbReference>
<feature type="compositionally biased region" description="Polar residues" evidence="8">
    <location>
        <begin position="309"/>
        <end position="332"/>
    </location>
</feature>
<reference evidence="11" key="3">
    <citation type="submission" date="2025-09" db="UniProtKB">
        <authorList>
            <consortium name="Ensembl"/>
        </authorList>
    </citation>
    <scope>IDENTIFICATION</scope>
</reference>
<evidence type="ECO:0000256" key="8">
    <source>
        <dbReference type="SAM" id="MobiDB-lite"/>
    </source>
</evidence>
<feature type="chain" id="PRO_5025438785" description="Fibrillar collagen NC1 domain-containing protein" evidence="9">
    <location>
        <begin position="17"/>
        <end position="1354"/>
    </location>
</feature>
<dbReference type="Pfam" id="PF01410">
    <property type="entry name" value="COLFI"/>
    <property type="match status" value="2"/>
</dbReference>
<evidence type="ECO:0000313" key="11">
    <source>
        <dbReference type="Ensembl" id="ENSTRUP00000061236.1"/>
    </source>
</evidence>
<feature type="region of interest" description="Disordered" evidence="8">
    <location>
        <begin position="533"/>
        <end position="621"/>
    </location>
</feature>
<dbReference type="FunFam" id="2.60.120.1000:FF:000003">
    <property type="entry name" value="Collagen alpha-1(XXVII) chain B"/>
    <property type="match status" value="1"/>
</dbReference>
<evidence type="ECO:0000259" key="10">
    <source>
        <dbReference type="PROSITE" id="PS51461"/>
    </source>
</evidence>
<feature type="compositionally biased region" description="Basic and acidic residues" evidence="8">
    <location>
        <begin position="714"/>
        <end position="739"/>
    </location>
</feature>
<feature type="region of interest" description="Disordered" evidence="8">
    <location>
        <begin position="645"/>
        <end position="1078"/>
    </location>
</feature>
<evidence type="ECO:0000256" key="1">
    <source>
        <dbReference type="ARBA" id="ARBA00004498"/>
    </source>
</evidence>
<dbReference type="SMART" id="SM00038">
    <property type="entry name" value="COLFI"/>
    <property type="match status" value="1"/>
</dbReference>
<dbReference type="FunFam" id="2.60.120.200:FF:000085">
    <property type="entry name" value="collagen alpha-1(XXVII) chain isoform X1"/>
    <property type="match status" value="1"/>
</dbReference>
<feature type="compositionally biased region" description="Low complexity" evidence="8">
    <location>
        <begin position="372"/>
        <end position="414"/>
    </location>
</feature>
<feature type="signal peptide" evidence="9">
    <location>
        <begin position="1"/>
        <end position="16"/>
    </location>
</feature>
<dbReference type="GO" id="GO:0031012">
    <property type="term" value="C:extracellular matrix"/>
    <property type="evidence" value="ECO:0007669"/>
    <property type="project" value="TreeGrafter"/>
</dbReference>
<feature type="compositionally biased region" description="Low complexity" evidence="8">
    <location>
        <begin position="703"/>
        <end position="712"/>
    </location>
</feature>
<dbReference type="Gene3D" id="2.60.120.200">
    <property type="match status" value="1"/>
</dbReference>
<evidence type="ECO:0000256" key="3">
    <source>
        <dbReference type="ARBA" id="ARBA00022530"/>
    </source>
</evidence>
<feature type="compositionally biased region" description="Basic and acidic residues" evidence="8">
    <location>
        <begin position="753"/>
        <end position="765"/>
    </location>
</feature>
<feature type="compositionally biased region" description="Basic and acidic residues" evidence="8">
    <location>
        <begin position="837"/>
        <end position="850"/>
    </location>
</feature>
<dbReference type="GO" id="GO:0030020">
    <property type="term" value="F:extracellular matrix structural constituent conferring tensile strength"/>
    <property type="evidence" value="ECO:0007669"/>
    <property type="project" value="TreeGrafter"/>
</dbReference>
<proteinExistence type="predicted"/>
<feature type="region of interest" description="Disordered" evidence="8">
    <location>
        <begin position="292"/>
        <end position="414"/>
    </location>
</feature>
<feature type="compositionally biased region" description="Gly residues" evidence="8">
    <location>
        <begin position="930"/>
        <end position="939"/>
    </location>
</feature>
<feature type="compositionally biased region" description="Basic and acidic residues" evidence="8">
    <location>
        <begin position="429"/>
        <end position="443"/>
    </location>
</feature>
<keyword evidence="6" id="KW-0176">Collagen</keyword>
<sequence length="1354" mass="141120">VWKSLLLMRLMTLSSTDVDILQKLGLKGEKPSRSLPAGVIPFRSGVILNQRAQIETPLRSLLPASIWANLSLVLSVRSHRVNSAFLFTLLSQRKKLLLGLQLTPNNLVLHTGSNTSVTLPYEPHDGQWHQLALGINGHKVTLYASCGERSVHADFGWDNEEGLAPELQGSLLLGRTNQQQGSAHFEGAICQFDLVPSAQAAHNYCRYIKKQCREADIYRPNLSPLLPIIPRDTNITVTAATPKPGAVRYVAPTQTVKPGPWTIPTPLLGTVMPVTVKLGLVSPPLKAKTETVTVPLKIRTPPTKPPSLRPSTSRASNQKTPKPSSTKPTQRNIPKKTVGVTDKKKTSLPATSSIKPTKTKAKSSLSEQGILPKKPQSSTTKKTPSKPKATPSKATPPKTKTISAKTVPSKTTTSSKVVPLQTTISKATTTKDSKTTSKQDIKPTKQVKTTKAPVTPRPTRSSYITVTPPATDGFQSWEVPPTQFSLLAGPVGQKGEPGPSVSTYGLLRVWRFRHRGCFMYSCWSLLQGKLGEKGPDGSPGPPGPEGFPGDMGPPGENGQEGPKVTKAGEPGVTGSIGPTGERGLVGFIGPVGESGIPGEKGDRGETGLPGPPGEKGPTVRDDEGVIVWDFFGGHVRKFTFLLQGVQGPSGPPGDKGIAGEPGPPGKVGEPGLPGEPGEKGDIGQAGNIGEQGLIGQRGEPGLEGEAGPAGPDGAKGDKGDMGQEGDKGEKGENGLKGKEGTPGSSGLTGVRGPEGKPGKFGERGKLGSKGSKGHQGQLGETGPVGKTGPPGFVGQKGSRGTIGHVGAPGRMGQQGEPGIAGYEGHQGPQGSMGRPGPKGEKGEQGDDGKVEGPPGPQGDIGPSGDRGERGEPGDPGYKGQVGVDGERGRPGAPGLPGHPGPRGQQGHKGAKGDQGHIGKKGQPGPKGSRGTEGVGGLPGPRGVVGPEGQEGMPGMDGTPGKDGSKGMPGGQGDDGETGLPGKAGSRGKTGIPGLPGEQGTIGPKGEQGLRGQSGPPGKRGFKGGMGLPGSQGDAGPKGQPGDTGEQGFPGFLGVFGPKGPPGDFGAKGIRGPKGPQGTMGRGGVVGPVGINGPNGSAVPGRWSFVDGFTHSTQDRGWWSLFKIPLKILCFAQTHFFTVTQNKPMMDLPTLDQGAEIFKTLHYLSNLIQSLKNPLGTRDNPARICRDLHSCEQKLNDGTYWIDPNLGCSSDTIEVSCNFTGGGQTCLKPVTASKPAFSPGRVQLNFLHLLSSEAVQHITIHCLNTSVWRSAEDLTATQGSVRFKAWSGEVFEVGGELEPEVIEDSCWMKDGRWHQTHFVFHSLDPTLLPVVDIYNLPETNPGSHFHLEIGPVCFL</sequence>
<organism evidence="11 12">
    <name type="scientific">Takifugu rubripes</name>
    <name type="common">Japanese pufferfish</name>
    <name type="synonym">Fugu rubripes</name>
    <dbReference type="NCBI Taxonomy" id="31033"/>
    <lineage>
        <taxon>Eukaryota</taxon>
        <taxon>Metazoa</taxon>
        <taxon>Chordata</taxon>
        <taxon>Craniata</taxon>
        <taxon>Vertebrata</taxon>
        <taxon>Euteleostomi</taxon>
        <taxon>Actinopterygii</taxon>
        <taxon>Neopterygii</taxon>
        <taxon>Teleostei</taxon>
        <taxon>Neoteleostei</taxon>
        <taxon>Acanthomorphata</taxon>
        <taxon>Eupercaria</taxon>
        <taxon>Tetraodontiformes</taxon>
        <taxon>Tetradontoidea</taxon>
        <taxon>Tetraodontidae</taxon>
        <taxon>Takifugu</taxon>
    </lineage>
</organism>
<name>A0A674MJG6_TAKRU</name>
<dbReference type="GeneTree" id="ENSGT00940000162727"/>
<dbReference type="InterPro" id="IPR000885">
    <property type="entry name" value="Fib_collagen_C"/>
</dbReference>
<dbReference type="Proteomes" id="UP000005226">
    <property type="component" value="Chromosome 6"/>
</dbReference>
<keyword evidence="12" id="KW-1185">Reference proteome</keyword>
<evidence type="ECO:0000256" key="2">
    <source>
        <dbReference type="ARBA" id="ARBA00022525"/>
    </source>
</evidence>
<keyword evidence="4 9" id="KW-0732">Signal</keyword>
<dbReference type="Pfam" id="PF01391">
    <property type="entry name" value="Collagen"/>
    <property type="match status" value="5"/>
</dbReference>
<dbReference type="SMART" id="SM00210">
    <property type="entry name" value="TSPN"/>
    <property type="match status" value="1"/>
</dbReference>
<dbReference type="InParanoid" id="A0A674MJG6"/>
<keyword evidence="5" id="KW-0677">Repeat</keyword>
<dbReference type="InterPro" id="IPR048287">
    <property type="entry name" value="TSPN-like_N"/>
</dbReference>
<dbReference type="SUPFAM" id="SSF49899">
    <property type="entry name" value="Concanavalin A-like lectins/glucanases"/>
    <property type="match status" value="1"/>
</dbReference>
<dbReference type="InterPro" id="IPR013320">
    <property type="entry name" value="ConA-like_dom_sf"/>
</dbReference>
<dbReference type="PANTHER" id="PTHR24023:SF1112">
    <property type="entry name" value="COL_CUTICLE_N DOMAIN-CONTAINING PROTEIN-RELATED"/>
    <property type="match status" value="1"/>
</dbReference>
<dbReference type="GO" id="GO:0030198">
    <property type="term" value="P:extracellular matrix organization"/>
    <property type="evidence" value="ECO:0007669"/>
    <property type="project" value="TreeGrafter"/>
</dbReference>
<evidence type="ECO:0000256" key="6">
    <source>
        <dbReference type="ARBA" id="ARBA00023119"/>
    </source>
</evidence>
<reference evidence="11" key="2">
    <citation type="submission" date="2025-08" db="UniProtKB">
        <authorList>
            <consortium name="Ensembl"/>
        </authorList>
    </citation>
    <scope>IDENTIFICATION</scope>
</reference>
<evidence type="ECO:0000313" key="12">
    <source>
        <dbReference type="Proteomes" id="UP000005226"/>
    </source>
</evidence>
<dbReference type="GO" id="GO:0005581">
    <property type="term" value="C:collagen trimer"/>
    <property type="evidence" value="ECO:0007669"/>
    <property type="project" value="UniProtKB-KW"/>
</dbReference>
<dbReference type="PANTHER" id="PTHR24023">
    <property type="entry name" value="COLLAGEN ALPHA"/>
    <property type="match status" value="1"/>
</dbReference>
<dbReference type="PROSITE" id="PS51461">
    <property type="entry name" value="NC1_FIB"/>
    <property type="match status" value="1"/>
</dbReference>
<evidence type="ECO:0000256" key="4">
    <source>
        <dbReference type="ARBA" id="ARBA00022729"/>
    </source>
</evidence>
<feature type="compositionally biased region" description="Low complexity" evidence="8">
    <location>
        <begin position="940"/>
        <end position="950"/>
    </location>
</feature>
<reference evidence="11 12" key="1">
    <citation type="journal article" date="2011" name="Genome Biol. Evol.">
        <title>Integration of the genetic map and genome assembly of fugu facilitates insights into distinct features of genome evolution in teleosts and mammals.</title>
        <authorList>
            <person name="Kai W."/>
            <person name="Kikuchi K."/>
            <person name="Tohari S."/>
            <person name="Chew A.K."/>
            <person name="Tay A."/>
            <person name="Fujiwara A."/>
            <person name="Hosoya S."/>
            <person name="Suetake H."/>
            <person name="Naruse K."/>
            <person name="Brenner S."/>
            <person name="Suzuki Y."/>
            <person name="Venkatesh B."/>
        </authorList>
    </citation>
    <scope>NUCLEOTIDE SEQUENCE [LARGE SCALE GENOMIC DNA]</scope>
</reference>
<dbReference type="GO" id="GO:0005615">
    <property type="term" value="C:extracellular space"/>
    <property type="evidence" value="ECO:0007669"/>
    <property type="project" value="TreeGrafter"/>
</dbReference>
<evidence type="ECO:0000256" key="7">
    <source>
        <dbReference type="ARBA" id="ARBA00023180"/>
    </source>
</evidence>
<dbReference type="Ensembl" id="ENSTRUT00000068448.1">
    <property type="protein sequence ID" value="ENSTRUP00000061236.1"/>
    <property type="gene ID" value="ENSTRUG00000027922.1"/>
</dbReference>
<feature type="region of interest" description="Disordered" evidence="8">
    <location>
        <begin position="428"/>
        <end position="465"/>
    </location>
</feature>
<dbReference type="InterPro" id="IPR008160">
    <property type="entry name" value="Collagen"/>
</dbReference>
<evidence type="ECO:0000256" key="5">
    <source>
        <dbReference type="ARBA" id="ARBA00022737"/>
    </source>
</evidence>
<protein>
    <recommendedName>
        <fullName evidence="10">Fibrillar collagen NC1 domain-containing protein</fullName>
    </recommendedName>
</protein>
<keyword evidence="7" id="KW-0325">Glycoprotein</keyword>
<dbReference type="InterPro" id="IPR050149">
    <property type="entry name" value="Collagen_superfamily"/>
</dbReference>
<keyword evidence="2" id="KW-0964">Secreted</keyword>
<dbReference type="OMA" id="WEVPPTQ"/>